<dbReference type="InterPro" id="IPR027417">
    <property type="entry name" value="P-loop_NTPase"/>
</dbReference>
<dbReference type="InterPro" id="IPR001806">
    <property type="entry name" value="Small_GTPase"/>
</dbReference>
<dbReference type="EMBL" id="BDIP01000060">
    <property type="protein sequence ID" value="GIQ79817.1"/>
    <property type="molecule type" value="Genomic_DNA"/>
</dbReference>
<dbReference type="PROSITE" id="PS51419">
    <property type="entry name" value="RAB"/>
    <property type="match status" value="1"/>
</dbReference>
<dbReference type="Pfam" id="PF00071">
    <property type="entry name" value="Ras"/>
    <property type="match status" value="1"/>
</dbReference>
<dbReference type="GO" id="GO:0003924">
    <property type="term" value="F:GTPase activity"/>
    <property type="evidence" value="ECO:0007669"/>
    <property type="project" value="InterPro"/>
</dbReference>
<comment type="caution">
    <text evidence="2">The sequence shown here is derived from an EMBL/GenBank/DDBJ whole genome shotgun (WGS) entry which is preliminary data.</text>
</comment>
<reference evidence="2 3" key="1">
    <citation type="journal article" date="2018" name="PLoS ONE">
        <title>The draft genome of Kipferlia bialata reveals reductive genome evolution in fornicate parasites.</title>
        <authorList>
            <person name="Tanifuji G."/>
            <person name="Takabayashi S."/>
            <person name="Kume K."/>
            <person name="Takagi M."/>
            <person name="Nakayama T."/>
            <person name="Kamikawa R."/>
            <person name="Inagaki Y."/>
            <person name="Hashimoto T."/>
        </authorList>
    </citation>
    <scope>NUCLEOTIDE SEQUENCE [LARGE SCALE GENOMIC DNA]</scope>
    <source>
        <strain evidence="2">NY0173</strain>
    </source>
</reference>
<dbReference type="AlphaFoldDB" id="A0A9K3CNJ8"/>
<dbReference type="InterPro" id="IPR050209">
    <property type="entry name" value="Rab_GTPases_membrane_traffic"/>
</dbReference>
<evidence type="ECO:0000313" key="2">
    <source>
        <dbReference type="EMBL" id="GIQ79817.1"/>
    </source>
</evidence>
<organism evidence="2 3">
    <name type="scientific">Kipferlia bialata</name>
    <dbReference type="NCBI Taxonomy" id="797122"/>
    <lineage>
        <taxon>Eukaryota</taxon>
        <taxon>Metamonada</taxon>
        <taxon>Carpediemonas-like organisms</taxon>
        <taxon>Kipferlia</taxon>
    </lineage>
</organism>
<dbReference type="SUPFAM" id="SSF52540">
    <property type="entry name" value="P-loop containing nucleoside triphosphate hydrolases"/>
    <property type="match status" value="1"/>
</dbReference>
<dbReference type="SMART" id="SM00173">
    <property type="entry name" value="RAS"/>
    <property type="match status" value="1"/>
</dbReference>
<dbReference type="OrthoDB" id="10254700at2759"/>
<dbReference type="SMART" id="SM00175">
    <property type="entry name" value="RAB"/>
    <property type="match status" value="1"/>
</dbReference>
<keyword evidence="3" id="KW-1185">Reference proteome</keyword>
<evidence type="ECO:0000256" key="1">
    <source>
        <dbReference type="SAM" id="MobiDB-lite"/>
    </source>
</evidence>
<accession>A0A9K3CNJ8</accession>
<dbReference type="PANTHER" id="PTHR47979">
    <property type="entry name" value="DRAB11-RELATED"/>
    <property type="match status" value="1"/>
</dbReference>
<dbReference type="Proteomes" id="UP000265618">
    <property type="component" value="Unassembled WGS sequence"/>
</dbReference>
<dbReference type="CDD" id="cd00154">
    <property type="entry name" value="Rab"/>
    <property type="match status" value="1"/>
</dbReference>
<evidence type="ECO:0000313" key="3">
    <source>
        <dbReference type="Proteomes" id="UP000265618"/>
    </source>
</evidence>
<dbReference type="Gene3D" id="3.40.50.300">
    <property type="entry name" value="P-loop containing nucleotide triphosphate hydrolases"/>
    <property type="match status" value="1"/>
</dbReference>
<protein>
    <submittedName>
        <fullName evidence="2">Small GTPase superfamily, Ras type</fullName>
    </submittedName>
</protein>
<proteinExistence type="predicted"/>
<sequence length="332" mass="35875">MDLQRDLTSLTGQLTLDTCSRVLFLQEQGVRAVQAALNRMGDQLTAMRMEGRGGSQEVREAEAALREAGGEYAGILGAVEAHFSVAEEAAQGRHQEVLHMQAALQSQLQTVMRQLAAPVDNAVEASSVVETDQGERDGECDHMLKLIVIGDSSVGKSCQDSFRTINRQYLRGVNVVIVMYDITDQGTFKRLGEHLEWVSKNSDSPFLAIVGNKSDVCDATPKAREVPYIDGCSLAQERSAYFAEVSAKSGKGVELLYRMLAAGGVQEYAAGRSRAQVGGNAKRPGSKSSSSSDRTPARPSVPVDPALLNFAPFDPECPEARRVRYAGHLGGW</sequence>
<gene>
    <name evidence="2" type="ORF">KIPB_000516</name>
</gene>
<feature type="region of interest" description="Disordered" evidence="1">
    <location>
        <begin position="273"/>
        <end position="305"/>
    </location>
</feature>
<dbReference type="GO" id="GO:0005525">
    <property type="term" value="F:GTP binding"/>
    <property type="evidence" value="ECO:0007669"/>
    <property type="project" value="InterPro"/>
</dbReference>
<name>A0A9K3CNJ8_9EUKA</name>